<accession>A0ABU5L9V8</accession>
<evidence type="ECO:0000313" key="3">
    <source>
        <dbReference type="Proteomes" id="UP001293791"/>
    </source>
</evidence>
<evidence type="ECO:0000259" key="1">
    <source>
        <dbReference type="Pfam" id="PF14490"/>
    </source>
</evidence>
<feature type="domain" description="ATP-dependent RecD2 DNA helicase-like helix-hairpin-helix" evidence="1">
    <location>
        <begin position="21"/>
        <end position="110"/>
    </location>
</feature>
<dbReference type="SUPFAM" id="SSF52540">
    <property type="entry name" value="P-loop containing nucleoside triphosphate hydrolases"/>
    <property type="match status" value="1"/>
</dbReference>
<organism evidence="2 3">
    <name type="scientific">Candidatus Cyrtobacter comes</name>
    <dbReference type="NCBI Taxonomy" id="675776"/>
    <lineage>
        <taxon>Bacteria</taxon>
        <taxon>Pseudomonadati</taxon>
        <taxon>Pseudomonadota</taxon>
        <taxon>Alphaproteobacteria</taxon>
        <taxon>Rickettsiales</taxon>
        <taxon>Candidatus Midichloriaceae</taxon>
        <taxon>Candidatus Cyrtobacter</taxon>
    </lineage>
</organism>
<keyword evidence="3" id="KW-1185">Reference proteome</keyword>
<sequence>MIEVEGIGALRAKKITGSFQEQKVVREIMIFLQSHGVGTSRATRIYKTYGNDAIEKVSKNPYDLARDIRGIGFLSADKIAQNLGIGLNSMIRARAGINYALMETLNDGHTGYPVNDLLNKAEKLLEIETETLQDALNAEVKAEFIIIDEISEKTMCIPCRVLRLRETDSFKS</sequence>
<name>A0ABU5L9V8_9RICK</name>
<dbReference type="Gene3D" id="1.10.10.2220">
    <property type="match status" value="1"/>
</dbReference>
<protein>
    <submittedName>
        <fullName evidence="2">RecD-like DNA helicase N-terminal domain protein</fullName>
    </submittedName>
</protein>
<dbReference type="Proteomes" id="UP001293791">
    <property type="component" value="Unassembled WGS sequence"/>
</dbReference>
<evidence type="ECO:0000313" key="2">
    <source>
        <dbReference type="EMBL" id="MDZ5762847.1"/>
    </source>
</evidence>
<comment type="caution">
    <text evidence="2">The sequence shown here is derived from an EMBL/GenBank/DDBJ whole genome shotgun (WGS) entry which is preliminary data.</text>
</comment>
<dbReference type="EMBL" id="JARGYT010000141">
    <property type="protein sequence ID" value="MDZ5762847.1"/>
    <property type="molecule type" value="Genomic_DNA"/>
</dbReference>
<gene>
    <name evidence="2" type="ORF">Cyrtocomes_01243</name>
</gene>
<dbReference type="Pfam" id="PF14490">
    <property type="entry name" value="HHH_RecD2"/>
    <property type="match status" value="1"/>
</dbReference>
<reference evidence="2 3" key="1">
    <citation type="submission" date="2023-02" db="EMBL/GenBank/DDBJ databases">
        <title>Host association and intracellularity evolved multiple times independently in the Rickettsiales.</title>
        <authorList>
            <person name="Castelli M."/>
            <person name="Nardi T."/>
            <person name="Gammuto L."/>
            <person name="Bellinzona G."/>
            <person name="Sabaneyeva E."/>
            <person name="Potekhin A."/>
            <person name="Serra V."/>
            <person name="Petroni G."/>
            <person name="Sassera D."/>
        </authorList>
    </citation>
    <scope>NUCLEOTIDE SEQUENCE [LARGE SCALE GENOMIC DNA]</scope>
    <source>
        <strain evidence="2 3">BOD18</strain>
    </source>
</reference>
<dbReference type="InterPro" id="IPR029493">
    <property type="entry name" value="RecD2-like_HHH"/>
</dbReference>
<dbReference type="InterPro" id="IPR027417">
    <property type="entry name" value="P-loop_NTPase"/>
</dbReference>
<proteinExistence type="predicted"/>